<organism evidence="2 3">
    <name type="scientific">Chytriomyces confervae</name>
    <dbReference type="NCBI Taxonomy" id="246404"/>
    <lineage>
        <taxon>Eukaryota</taxon>
        <taxon>Fungi</taxon>
        <taxon>Fungi incertae sedis</taxon>
        <taxon>Chytridiomycota</taxon>
        <taxon>Chytridiomycota incertae sedis</taxon>
        <taxon>Chytridiomycetes</taxon>
        <taxon>Chytridiales</taxon>
        <taxon>Chytriomycetaceae</taxon>
        <taxon>Chytriomyces</taxon>
    </lineage>
</organism>
<evidence type="ECO:0000313" key="3">
    <source>
        <dbReference type="Proteomes" id="UP000320333"/>
    </source>
</evidence>
<dbReference type="Proteomes" id="UP000320333">
    <property type="component" value="Unassembled WGS sequence"/>
</dbReference>
<dbReference type="OrthoDB" id="2120242at2759"/>
<name>A0A507FJ81_9FUNG</name>
<accession>A0A507FJ81</accession>
<evidence type="ECO:0000313" key="2">
    <source>
        <dbReference type="EMBL" id="TPX75356.1"/>
    </source>
</evidence>
<sequence>MGTAEPSTTDARSSPETHPGHTAVRLMHCEHATATLAAEVASLRAEVAAMREMMLSPVTRVPLLSAPSAMPDNDTDKDTTKEKEREKSEPIERSSESRASAFQQRQAAQLHKQQQQHQQQQQQQVLNLSLPAFSHGKSQTVSAKRQTSVKLQPAYSDLIEDEEPLEFTSPAPELLTTGEKNTLKYRAWTDIVRVRYPNFQRVSPAMSKAARYFREENNLQLVRLVAQTSLKANVTLAIPEHAQQKFLRYMEDLFVQGNTGIFGDKTNDYAASNQAPSSGSSSLPVNASMAVRQQRALSGIGSGASKSLDNAGGSVSSRKRSAPAGMPVVNTHDFLGSSVTGYGGGMVGAPSASLTKRSRVLDYVNNDLAVSAESFSSVYDLVTDPNDSMMYVCEEAELVDPDLEGHTEGSFLKSKSGVSSLASNAQAFVFNKSGVKLIRYNLILQKLMREFKSLPKDARVAIKKGVKAFLQHEMGDQFEDCIITTSDADKVNTYGVPEFLMTEFKAWACQELGRCFPTCEILDRDCV</sequence>
<evidence type="ECO:0000256" key="1">
    <source>
        <dbReference type="SAM" id="MobiDB-lite"/>
    </source>
</evidence>
<feature type="compositionally biased region" description="Polar residues" evidence="1">
    <location>
        <begin position="1"/>
        <end position="12"/>
    </location>
</feature>
<comment type="caution">
    <text evidence="2">The sequence shown here is derived from an EMBL/GenBank/DDBJ whole genome shotgun (WGS) entry which is preliminary data.</text>
</comment>
<feature type="region of interest" description="Disordered" evidence="1">
    <location>
        <begin position="64"/>
        <end position="124"/>
    </location>
</feature>
<feature type="region of interest" description="Disordered" evidence="1">
    <location>
        <begin position="301"/>
        <end position="324"/>
    </location>
</feature>
<feature type="compositionally biased region" description="Basic and acidic residues" evidence="1">
    <location>
        <begin position="74"/>
        <end position="96"/>
    </location>
</feature>
<protein>
    <submittedName>
        <fullName evidence="2">Uncharacterized protein</fullName>
    </submittedName>
</protein>
<gene>
    <name evidence="2" type="ORF">CcCBS67573_g03383</name>
</gene>
<dbReference type="EMBL" id="QEAP01000084">
    <property type="protein sequence ID" value="TPX75356.1"/>
    <property type="molecule type" value="Genomic_DNA"/>
</dbReference>
<dbReference type="AlphaFoldDB" id="A0A507FJ81"/>
<proteinExistence type="predicted"/>
<feature type="compositionally biased region" description="Low complexity" evidence="1">
    <location>
        <begin position="97"/>
        <end position="124"/>
    </location>
</feature>
<feature type="region of interest" description="Disordered" evidence="1">
    <location>
        <begin position="1"/>
        <end position="20"/>
    </location>
</feature>
<feature type="compositionally biased region" description="Polar residues" evidence="1">
    <location>
        <begin position="304"/>
        <end position="316"/>
    </location>
</feature>
<reference evidence="2 3" key="1">
    <citation type="journal article" date="2019" name="Sci. Rep.">
        <title>Comparative genomics of chytrid fungi reveal insights into the obligate biotrophic and pathogenic lifestyle of Synchytrium endobioticum.</title>
        <authorList>
            <person name="van de Vossenberg B.T.L.H."/>
            <person name="Warris S."/>
            <person name="Nguyen H.D.T."/>
            <person name="van Gent-Pelzer M.P.E."/>
            <person name="Joly D.L."/>
            <person name="van de Geest H.C."/>
            <person name="Bonants P.J.M."/>
            <person name="Smith D.S."/>
            <person name="Levesque C.A."/>
            <person name="van der Lee T.A.J."/>
        </authorList>
    </citation>
    <scope>NUCLEOTIDE SEQUENCE [LARGE SCALE GENOMIC DNA]</scope>
    <source>
        <strain evidence="2 3">CBS 675.73</strain>
    </source>
</reference>
<keyword evidence="3" id="KW-1185">Reference proteome</keyword>